<evidence type="ECO:0000256" key="3">
    <source>
        <dbReference type="ARBA" id="ARBA00022679"/>
    </source>
</evidence>
<dbReference type="SUPFAM" id="SSF64484">
    <property type="entry name" value="beta and beta-prime subunits of DNA dependent RNA-polymerase"/>
    <property type="match status" value="1"/>
</dbReference>
<dbReference type="GO" id="GO:0003899">
    <property type="term" value="F:DNA-directed RNA polymerase activity"/>
    <property type="evidence" value="ECO:0007669"/>
    <property type="project" value="UniProtKB-EC"/>
</dbReference>
<dbReference type="EMBL" id="CAJVPJ010001393">
    <property type="protein sequence ID" value="CAG8589436.1"/>
    <property type="molecule type" value="Genomic_DNA"/>
</dbReference>
<keyword evidence="2" id="KW-0240">DNA-directed RNA polymerase</keyword>
<keyword evidence="4" id="KW-0548">Nucleotidyltransferase</keyword>
<sequence>MNSSFPINCEITSLAFGCLSAEEIRKISVKEINVAALFDAIGNPVEGGPYDAALGPLSALE</sequence>
<evidence type="ECO:0000256" key="2">
    <source>
        <dbReference type="ARBA" id="ARBA00022478"/>
    </source>
</evidence>
<evidence type="ECO:0000313" key="6">
    <source>
        <dbReference type="EMBL" id="CAG8589436.1"/>
    </source>
</evidence>
<dbReference type="InterPro" id="IPR044893">
    <property type="entry name" value="RNA_pol_Rpb1_clamp_domain"/>
</dbReference>
<comment type="caution">
    <text evidence="6">The sequence shown here is derived from an EMBL/GenBank/DDBJ whole genome shotgun (WGS) entry which is preliminary data.</text>
</comment>
<evidence type="ECO:0000256" key="1">
    <source>
        <dbReference type="ARBA" id="ARBA00012418"/>
    </source>
</evidence>
<organism evidence="6 7">
    <name type="scientific">Paraglomus occultum</name>
    <dbReference type="NCBI Taxonomy" id="144539"/>
    <lineage>
        <taxon>Eukaryota</taxon>
        <taxon>Fungi</taxon>
        <taxon>Fungi incertae sedis</taxon>
        <taxon>Mucoromycota</taxon>
        <taxon>Glomeromycotina</taxon>
        <taxon>Glomeromycetes</taxon>
        <taxon>Paraglomerales</taxon>
        <taxon>Paraglomeraceae</taxon>
        <taxon>Paraglomus</taxon>
    </lineage>
</organism>
<protein>
    <recommendedName>
        <fullName evidence="1">DNA-directed RNA polymerase</fullName>
        <ecNumber evidence="1">2.7.7.6</ecNumber>
    </recommendedName>
</protein>
<dbReference type="Gene3D" id="4.10.860.120">
    <property type="entry name" value="RNA polymerase II, clamp domain"/>
    <property type="match status" value="1"/>
</dbReference>
<feature type="non-terminal residue" evidence="6">
    <location>
        <position position="61"/>
    </location>
</feature>
<keyword evidence="3" id="KW-0808">Transferase</keyword>
<keyword evidence="7" id="KW-1185">Reference proteome</keyword>
<keyword evidence="5" id="KW-0804">Transcription</keyword>
<dbReference type="OrthoDB" id="270392at2759"/>
<gene>
    <name evidence="6" type="ORF">POCULU_LOCUS6895</name>
</gene>
<evidence type="ECO:0000256" key="5">
    <source>
        <dbReference type="ARBA" id="ARBA00023163"/>
    </source>
</evidence>
<dbReference type="Proteomes" id="UP000789572">
    <property type="component" value="Unassembled WGS sequence"/>
</dbReference>
<accession>A0A9N9G8V5</accession>
<reference evidence="6" key="1">
    <citation type="submission" date="2021-06" db="EMBL/GenBank/DDBJ databases">
        <authorList>
            <person name="Kallberg Y."/>
            <person name="Tangrot J."/>
            <person name="Rosling A."/>
        </authorList>
    </citation>
    <scope>NUCLEOTIDE SEQUENCE</scope>
    <source>
        <strain evidence="6">IA702</strain>
    </source>
</reference>
<dbReference type="GO" id="GO:0000428">
    <property type="term" value="C:DNA-directed RNA polymerase complex"/>
    <property type="evidence" value="ECO:0007669"/>
    <property type="project" value="UniProtKB-KW"/>
</dbReference>
<evidence type="ECO:0000256" key="4">
    <source>
        <dbReference type="ARBA" id="ARBA00022695"/>
    </source>
</evidence>
<evidence type="ECO:0000313" key="7">
    <source>
        <dbReference type="Proteomes" id="UP000789572"/>
    </source>
</evidence>
<dbReference type="EC" id="2.7.7.6" evidence="1"/>
<proteinExistence type="predicted"/>
<dbReference type="AlphaFoldDB" id="A0A9N9G8V5"/>
<name>A0A9N9G8V5_9GLOM</name>